<evidence type="ECO:0000259" key="2">
    <source>
        <dbReference type="Pfam" id="PF17948"/>
    </source>
</evidence>
<evidence type="ECO:0000313" key="3">
    <source>
        <dbReference type="EMBL" id="ASP38565.1"/>
    </source>
</evidence>
<gene>
    <name evidence="3" type="ORF">CHH28_07700</name>
</gene>
<feature type="compositionally biased region" description="Polar residues" evidence="1">
    <location>
        <begin position="380"/>
        <end position="393"/>
    </location>
</feature>
<evidence type="ECO:0000256" key="1">
    <source>
        <dbReference type="SAM" id="MobiDB-lite"/>
    </source>
</evidence>
<dbReference type="KEGG" id="bsan:CHH28_07700"/>
<dbReference type="InterPro" id="IPR040480">
    <property type="entry name" value="DnaT_DNA_bind"/>
</dbReference>
<reference evidence="3 4" key="1">
    <citation type="submission" date="2017-07" db="EMBL/GenBank/DDBJ databases">
        <title>Annotated genome sequence of Bacterioplanes sanyensis isolated from Red Sea.</title>
        <authorList>
            <person name="Rehman Z.U."/>
        </authorList>
    </citation>
    <scope>NUCLEOTIDE SEQUENCE [LARGE SCALE GENOMIC DNA]</scope>
    <source>
        <strain evidence="3 4">NV9</strain>
    </source>
</reference>
<proteinExistence type="predicted"/>
<dbReference type="AlphaFoldDB" id="A0A222FHN8"/>
<feature type="domain" description="DnaT DNA-binding" evidence="2">
    <location>
        <begin position="315"/>
        <end position="379"/>
    </location>
</feature>
<feature type="region of interest" description="Disordered" evidence="1">
    <location>
        <begin position="112"/>
        <end position="162"/>
    </location>
</feature>
<name>A0A222FHN8_9GAMM</name>
<dbReference type="Gene3D" id="1.10.8.1180">
    <property type="match status" value="3"/>
</dbReference>
<keyword evidence="4" id="KW-1185">Reference proteome</keyword>
<feature type="domain" description="DnaT DNA-binding" evidence="2">
    <location>
        <begin position="156"/>
        <end position="219"/>
    </location>
</feature>
<sequence length="412" mass="46804">MPSHPLFTDRTIALSSTLAATIGLEEAVLLTVLNDAACAQMGPVIQVTTDALRQQLPFWDDISVRRVLGSLLDKGLLQLQGPGFAEAHALAFSFATAQPAPQATFHHSAATSVTANQGAQSQNSVSRDTPKALQRQHSSTHDQANQAATHEHQHRPLTHHWQPQEDTLKRLEQHGIPRSFAMNQRDVFMLQGQEQGANRNDWNTRFFRHVKQHWVYTQNDAQREKRHIERTGFQPQQEQAQPIAAEWQPSQDACQILQRAGVDPQFIDDAVPEFVLYWSERGDAFKTWNSKFIQHVRQQWARYSASVEHSSLPAPISEQWRPAEDCFDILAMGHIDRQFAERLVGEFVLYWRDSGQAHNSWNSRFLQYVKQQWARRLAQPTTQGVSDGQSATAQPHYATAEASVQRLKDTSW</sequence>
<evidence type="ECO:0000313" key="4">
    <source>
        <dbReference type="Proteomes" id="UP000202440"/>
    </source>
</evidence>
<dbReference type="Pfam" id="PF17948">
    <property type="entry name" value="DnaT"/>
    <property type="match status" value="3"/>
</dbReference>
<feature type="compositionally biased region" description="Polar residues" evidence="1">
    <location>
        <begin position="112"/>
        <end position="127"/>
    </location>
</feature>
<dbReference type="OrthoDB" id="5718012at2"/>
<feature type="compositionally biased region" description="Polar residues" evidence="1">
    <location>
        <begin position="135"/>
        <end position="148"/>
    </location>
</feature>
<dbReference type="RefSeq" id="WP_094059755.1">
    <property type="nucleotide sequence ID" value="NZ_CP022530.1"/>
</dbReference>
<organism evidence="3 4">
    <name type="scientific">Bacterioplanes sanyensis</name>
    <dbReference type="NCBI Taxonomy" id="1249553"/>
    <lineage>
        <taxon>Bacteria</taxon>
        <taxon>Pseudomonadati</taxon>
        <taxon>Pseudomonadota</taxon>
        <taxon>Gammaproteobacteria</taxon>
        <taxon>Oceanospirillales</taxon>
        <taxon>Oceanospirillaceae</taxon>
        <taxon>Bacterioplanes</taxon>
    </lineage>
</organism>
<accession>A0A222FHN8</accession>
<dbReference type="EMBL" id="CP022530">
    <property type="protein sequence ID" value="ASP38565.1"/>
    <property type="molecule type" value="Genomic_DNA"/>
</dbReference>
<feature type="domain" description="DnaT DNA-binding" evidence="2">
    <location>
        <begin position="241"/>
        <end position="306"/>
    </location>
</feature>
<protein>
    <recommendedName>
        <fullName evidence="2">DnaT DNA-binding domain-containing protein</fullName>
    </recommendedName>
</protein>
<feature type="region of interest" description="Disordered" evidence="1">
    <location>
        <begin position="380"/>
        <end position="400"/>
    </location>
</feature>
<dbReference type="Proteomes" id="UP000202440">
    <property type="component" value="Chromosome"/>
</dbReference>